<sequence length="459" mass="50798">MSNILILGAGRVGATVAEQLVFEHHNVTIVDDNPANLKPLSSRLDLRAITGSAINPHVLREAGAEDAELLLAVTPTDELNMVACKMAYQLFRVPTRIARIRNTEILAYEEMLSEDVGFAISQVITPAQIVTDYLVRLIKMPEALQVLDFAEKLVQMVVVRVTANAPMCDKPLQQFNTVLGDVDRRVVGVYRDNRYVRPDGDTVLHAGDEVFVLAPTRQMRKVIEALHTQERPIERILIAGGGNVGFRLAKALQKDYQVKVLESSAVRSEWLGTELTRSLVLHGDATSENLLDSEQIAQTDLYLALTSDDEDNIMSGLLARQMGARKVIAIINRSRYVDLLQDSRIDVALSPAQLTIGSLLAEARQGDITAVQPLRRGAAEAVELVVHGNKSVSRVIGRRVDELRMPAHAFLAAIVRDGKVIMVHHDTVIEANDRCILFVHDKDDTRDVERLFAVKVGFF</sequence>
<evidence type="ECO:0000256" key="6">
    <source>
        <dbReference type="ARBA" id="ARBA00023065"/>
    </source>
</evidence>
<evidence type="ECO:0000256" key="3">
    <source>
        <dbReference type="ARBA" id="ARBA00022538"/>
    </source>
</evidence>
<dbReference type="InterPro" id="IPR036291">
    <property type="entry name" value="NAD(P)-bd_dom_sf"/>
</dbReference>
<evidence type="ECO:0000259" key="8">
    <source>
        <dbReference type="PROSITE" id="PS51202"/>
    </source>
</evidence>
<dbReference type="SUPFAM" id="SSF116726">
    <property type="entry name" value="TrkA C-terminal domain-like"/>
    <property type="match status" value="2"/>
</dbReference>
<keyword evidence="2" id="KW-0813">Transport</keyword>
<dbReference type="PRINTS" id="PR00335">
    <property type="entry name" value="KUPTAKETRKA"/>
</dbReference>
<reference evidence="9 10" key="1">
    <citation type="submission" date="2015-07" db="EMBL/GenBank/DDBJ databases">
        <title>Draft genome sequence of the Amantichitinum ursilacus IGB-41, a new chitin-degrading bacterium.</title>
        <authorList>
            <person name="Kirstahler P."/>
            <person name="Guenther M."/>
            <person name="Grumaz C."/>
            <person name="Rupp S."/>
            <person name="Zibek S."/>
            <person name="Sohn K."/>
        </authorList>
    </citation>
    <scope>NUCLEOTIDE SEQUENCE [LARGE SCALE GENOMIC DNA]</scope>
    <source>
        <strain evidence="9 10">IGB-41</strain>
    </source>
</reference>
<dbReference type="STRING" id="857265.WG78_21100"/>
<evidence type="ECO:0000313" key="9">
    <source>
        <dbReference type="EMBL" id="KPC49432.1"/>
    </source>
</evidence>
<dbReference type="OrthoDB" id="9775180at2"/>
<dbReference type="Proteomes" id="UP000037939">
    <property type="component" value="Unassembled WGS sequence"/>
</dbReference>
<keyword evidence="3" id="KW-0633">Potassium transport</keyword>
<feature type="domain" description="RCK C-terminal" evidence="8">
    <location>
        <begin position="369"/>
        <end position="454"/>
    </location>
</feature>
<dbReference type="InterPro" id="IPR006036">
    <property type="entry name" value="K_uptake_TrkA"/>
</dbReference>
<dbReference type="PROSITE" id="PS51202">
    <property type="entry name" value="RCK_C"/>
    <property type="match status" value="2"/>
</dbReference>
<dbReference type="Pfam" id="PF02080">
    <property type="entry name" value="TrkA_C"/>
    <property type="match status" value="2"/>
</dbReference>
<comment type="caution">
    <text evidence="9">The sequence shown here is derived from an EMBL/GenBank/DDBJ whole genome shotgun (WGS) entry which is preliminary data.</text>
</comment>
<keyword evidence="4" id="KW-0630">Potassium</keyword>
<dbReference type="NCBIfam" id="NF007039">
    <property type="entry name" value="PRK09496.3-2"/>
    <property type="match status" value="1"/>
</dbReference>
<gene>
    <name evidence="9" type="primary">trkA</name>
    <name evidence="9" type="ORF">WG78_21100</name>
</gene>
<dbReference type="PROSITE" id="PS51201">
    <property type="entry name" value="RCK_N"/>
    <property type="match status" value="2"/>
</dbReference>
<dbReference type="AlphaFoldDB" id="A0A0N1JRG2"/>
<dbReference type="PATRIC" id="fig|857265.3.peg.4319"/>
<dbReference type="GO" id="GO:0005886">
    <property type="term" value="C:plasma membrane"/>
    <property type="evidence" value="ECO:0007669"/>
    <property type="project" value="InterPro"/>
</dbReference>
<dbReference type="InterPro" id="IPR036721">
    <property type="entry name" value="RCK_C_sf"/>
</dbReference>
<feature type="domain" description="RCK N-terminal" evidence="7">
    <location>
        <begin position="233"/>
        <end position="349"/>
    </location>
</feature>
<dbReference type="PANTHER" id="PTHR43833:SF5">
    <property type="entry name" value="TRK SYSTEM POTASSIUM UPTAKE PROTEIN TRKA"/>
    <property type="match status" value="1"/>
</dbReference>
<dbReference type="PANTHER" id="PTHR43833">
    <property type="entry name" value="POTASSIUM CHANNEL PROTEIN 2-RELATED-RELATED"/>
    <property type="match status" value="1"/>
</dbReference>
<evidence type="ECO:0000256" key="2">
    <source>
        <dbReference type="ARBA" id="ARBA00022448"/>
    </source>
</evidence>
<evidence type="ECO:0000259" key="7">
    <source>
        <dbReference type="PROSITE" id="PS51201"/>
    </source>
</evidence>
<protein>
    <recommendedName>
        <fullName evidence="1">Trk system potassium uptake protein TrkA</fullName>
    </recommendedName>
</protein>
<dbReference type="GO" id="GO:0015079">
    <property type="term" value="F:potassium ion transmembrane transporter activity"/>
    <property type="evidence" value="ECO:0007669"/>
    <property type="project" value="InterPro"/>
</dbReference>
<dbReference type="NCBIfam" id="NF007031">
    <property type="entry name" value="PRK09496.1-2"/>
    <property type="match status" value="1"/>
</dbReference>
<keyword evidence="6" id="KW-0406">Ion transport</keyword>
<evidence type="ECO:0000256" key="4">
    <source>
        <dbReference type="ARBA" id="ARBA00022958"/>
    </source>
</evidence>
<dbReference type="Pfam" id="PF02254">
    <property type="entry name" value="TrkA_N"/>
    <property type="match status" value="2"/>
</dbReference>
<dbReference type="InterPro" id="IPR050721">
    <property type="entry name" value="Trk_Ktr_HKT_K-transport"/>
</dbReference>
<dbReference type="InterPro" id="IPR006037">
    <property type="entry name" value="RCK_C"/>
</dbReference>
<dbReference type="NCBIfam" id="NF007030">
    <property type="entry name" value="PRK09496.1-1"/>
    <property type="match status" value="1"/>
</dbReference>
<keyword evidence="5" id="KW-0520">NAD</keyword>
<dbReference type="SUPFAM" id="SSF51735">
    <property type="entry name" value="NAD(P)-binding Rossmann-fold domains"/>
    <property type="match status" value="2"/>
</dbReference>
<keyword evidence="10" id="KW-1185">Reference proteome</keyword>
<organism evidence="9 10">
    <name type="scientific">Amantichitinum ursilacus</name>
    <dbReference type="NCBI Taxonomy" id="857265"/>
    <lineage>
        <taxon>Bacteria</taxon>
        <taxon>Pseudomonadati</taxon>
        <taxon>Pseudomonadota</taxon>
        <taxon>Betaproteobacteria</taxon>
        <taxon>Neisseriales</taxon>
        <taxon>Chitinibacteraceae</taxon>
        <taxon>Amantichitinum</taxon>
    </lineage>
</organism>
<proteinExistence type="predicted"/>
<dbReference type="Gene3D" id="3.30.70.1450">
    <property type="entry name" value="Regulator of K+ conductance, C-terminal domain"/>
    <property type="match status" value="2"/>
</dbReference>
<evidence type="ECO:0000313" key="10">
    <source>
        <dbReference type="Proteomes" id="UP000037939"/>
    </source>
</evidence>
<accession>A0A0N1JRG2</accession>
<dbReference type="Gene3D" id="3.40.50.720">
    <property type="entry name" value="NAD(P)-binding Rossmann-like Domain"/>
    <property type="match status" value="2"/>
</dbReference>
<dbReference type="InterPro" id="IPR003148">
    <property type="entry name" value="RCK_N"/>
</dbReference>
<feature type="domain" description="RCK N-terminal" evidence="7">
    <location>
        <begin position="1"/>
        <end position="124"/>
    </location>
</feature>
<evidence type="ECO:0000256" key="5">
    <source>
        <dbReference type="ARBA" id="ARBA00023027"/>
    </source>
</evidence>
<feature type="domain" description="RCK C-terminal" evidence="8">
    <location>
        <begin position="144"/>
        <end position="228"/>
    </location>
</feature>
<dbReference type="EMBL" id="LAQT01000037">
    <property type="protein sequence ID" value="KPC49432.1"/>
    <property type="molecule type" value="Genomic_DNA"/>
</dbReference>
<dbReference type="RefSeq" id="WP_053939778.1">
    <property type="nucleotide sequence ID" value="NZ_LAQT01000037.1"/>
</dbReference>
<evidence type="ECO:0000256" key="1">
    <source>
        <dbReference type="ARBA" id="ARBA00017378"/>
    </source>
</evidence>
<dbReference type="NCBIfam" id="NF007032">
    <property type="entry name" value="PRK09496.1-4"/>
    <property type="match status" value="1"/>
</dbReference>
<name>A0A0N1JRG2_9NEIS</name>